<dbReference type="InterPro" id="IPR016169">
    <property type="entry name" value="FAD-bd_PCMH_sub2"/>
</dbReference>
<reference evidence="5 6" key="1">
    <citation type="journal article" date="2015" name="J. Biotechnol.">
        <title>Complete genome sequence of Paenibacillus beijingensis 7188(T) (=DSM 24997(T)), a novel rhizobacterium from jujube garden soil.</title>
        <authorList>
            <person name="Kwak Y."/>
            <person name="Shin J.H."/>
        </authorList>
    </citation>
    <scope>NUCLEOTIDE SEQUENCE [LARGE SCALE GENOMIC DNA]</scope>
    <source>
        <strain evidence="5 6">DSM 24997</strain>
    </source>
</reference>
<protein>
    <recommendedName>
        <fullName evidence="4">FAD-binding PCMH-type domain-containing protein</fullName>
    </recommendedName>
</protein>
<dbReference type="InterPro" id="IPR036318">
    <property type="entry name" value="FAD-bd_PCMH-like_sf"/>
</dbReference>
<gene>
    <name evidence="5" type="ORF">VN24_01240</name>
</gene>
<dbReference type="GO" id="GO:0071949">
    <property type="term" value="F:FAD binding"/>
    <property type="evidence" value="ECO:0007669"/>
    <property type="project" value="InterPro"/>
</dbReference>
<dbReference type="KEGG" id="pbj:VN24_01240"/>
<dbReference type="HOGENOM" id="CLU_058050_3_0_9"/>
<dbReference type="Pfam" id="PF03450">
    <property type="entry name" value="CO_deh_flav_C"/>
    <property type="match status" value="1"/>
</dbReference>
<dbReference type="PANTHER" id="PTHR42659:SF2">
    <property type="entry name" value="XANTHINE DEHYDROGENASE SUBUNIT C-RELATED"/>
    <property type="match status" value="1"/>
</dbReference>
<dbReference type="EMBL" id="CP011058">
    <property type="protein sequence ID" value="AJY73498.1"/>
    <property type="molecule type" value="Genomic_DNA"/>
</dbReference>
<dbReference type="Gene3D" id="3.30.390.50">
    <property type="entry name" value="CO dehydrogenase flavoprotein, C-terminal domain"/>
    <property type="match status" value="1"/>
</dbReference>
<evidence type="ECO:0000313" key="6">
    <source>
        <dbReference type="Proteomes" id="UP000032633"/>
    </source>
</evidence>
<dbReference type="Gene3D" id="3.30.465.10">
    <property type="match status" value="1"/>
</dbReference>
<organism evidence="5 6">
    <name type="scientific">Paenibacillus beijingensis</name>
    <dbReference type="NCBI Taxonomy" id="1126833"/>
    <lineage>
        <taxon>Bacteria</taxon>
        <taxon>Bacillati</taxon>
        <taxon>Bacillota</taxon>
        <taxon>Bacilli</taxon>
        <taxon>Bacillales</taxon>
        <taxon>Paenibacillaceae</taxon>
        <taxon>Paenibacillus</taxon>
    </lineage>
</organism>
<reference evidence="6" key="2">
    <citation type="submission" date="2015-03" db="EMBL/GenBank/DDBJ databases">
        <title>Genome sequence of Paenibacillus beijingensis strain DSM 24997T.</title>
        <authorList>
            <person name="Kwak Y."/>
            <person name="Shin J.-H."/>
        </authorList>
    </citation>
    <scope>NUCLEOTIDE SEQUENCE [LARGE SCALE GENOMIC DNA]</scope>
    <source>
        <strain evidence="6">DSM 24997</strain>
    </source>
</reference>
<evidence type="ECO:0000256" key="3">
    <source>
        <dbReference type="ARBA" id="ARBA00023002"/>
    </source>
</evidence>
<dbReference type="RefSeq" id="WP_045668933.1">
    <property type="nucleotide sequence ID" value="NZ_CP011058.1"/>
</dbReference>
<accession>A0A0D5NF02</accession>
<evidence type="ECO:0000256" key="1">
    <source>
        <dbReference type="ARBA" id="ARBA00022630"/>
    </source>
</evidence>
<keyword evidence="2" id="KW-0274">FAD</keyword>
<keyword evidence="6" id="KW-1185">Reference proteome</keyword>
<proteinExistence type="predicted"/>
<dbReference type="PATRIC" id="fig|1126833.4.peg.280"/>
<dbReference type="STRING" id="1126833.VN24_01240"/>
<keyword evidence="3" id="KW-0560">Oxidoreductase</keyword>
<dbReference type="Pfam" id="PF00941">
    <property type="entry name" value="FAD_binding_5"/>
    <property type="match status" value="1"/>
</dbReference>
<dbReference type="GO" id="GO:0016491">
    <property type="term" value="F:oxidoreductase activity"/>
    <property type="evidence" value="ECO:0007669"/>
    <property type="project" value="UniProtKB-KW"/>
</dbReference>
<dbReference type="SMART" id="SM01092">
    <property type="entry name" value="CO_deh_flav_C"/>
    <property type="match status" value="1"/>
</dbReference>
<dbReference type="InterPro" id="IPR005107">
    <property type="entry name" value="CO_DH_flav_C"/>
</dbReference>
<dbReference type="InterPro" id="IPR016167">
    <property type="entry name" value="FAD-bd_PCMH_sub1"/>
</dbReference>
<name>A0A0D5NF02_9BACL</name>
<dbReference type="OrthoDB" id="9774454at2"/>
<dbReference type="InterPro" id="IPR002346">
    <property type="entry name" value="Mopterin_DH_FAD-bd"/>
</dbReference>
<dbReference type="PANTHER" id="PTHR42659">
    <property type="entry name" value="XANTHINE DEHYDROGENASE SUBUNIT C-RELATED"/>
    <property type="match status" value="1"/>
</dbReference>
<evidence type="ECO:0000259" key="4">
    <source>
        <dbReference type="PROSITE" id="PS51387"/>
    </source>
</evidence>
<dbReference type="InterPro" id="IPR036683">
    <property type="entry name" value="CO_DH_flav_C_dom_sf"/>
</dbReference>
<feature type="domain" description="FAD-binding PCMH-type" evidence="4">
    <location>
        <begin position="1"/>
        <end position="177"/>
    </location>
</feature>
<evidence type="ECO:0000313" key="5">
    <source>
        <dbReference type="EMBL" id="AJY73498.1"/>
    </source>
</evidence>
<dbReference type="AlphaFoldDB" id="A0A0D5NF02"/>
<dbReference type="SUPFAM" id="SSF56176">
    <property type="entry name" value="FAD-binding/transporter-associated domain-like"/>
    <property type="match status" value="1"/>
</dbReference>
<dbReference type="PROSITE" id="PS51387">
    <property type="entry name" value="FAD_PCMH"/>
    <property type="match status" value="1"/>
</dbReference>
<evidence type="ECO:0000256" key="2">
    <source>
        <dbReference type="ARBA" id="ARBA00022827"/>
    </source>
</evidence>
<dbReference type="Proteomes" id="UP000032633">
    <property type="component" value="Chromosome"/>
</dbReference>
<dbReference type="InterPro" id="IPR016166">
    <property type="entry name" value="FAD-bd_PCMH"/>
</dbReference>
<sequence>MKPAPFQYECPRGEAELAEILASRGSEAKVLAGGQSLLQLMNMRVLKPKLVVDINRIESFHYIREEETSIAVGPLIRHRDLVKSDLVRTKCPMLSKAVRFIGHQAIRNRGTALGSLAHADPGAELPTVMTALGGELTAAGLNERMEIVASRFFQGVNQTSLLPTQYLQEARFPKIRAGEGHAFHEFSMRYNDPAIVTSAVSIFTDEFGVVTRIRGALGGVGSTPVYFEPEAASLVGAIADEKAAADAAERVASGLEPPDHLFSSAAYRKELAVHLLKKGIMEAYTEAVRKEM</sequence>
<dbReference type="SUPFAM" id="SSF55447">
    <property type="entry name" value="CO dehydrogenase flavoprotein C-terminal domain-like"/>
    <property type="match status" value="1"/>
</dbReference>
<dbReference type="InterPro" id="IPR051312">
    <property type="entry name" value="Diverse_Substr_Oxidored"/>
</dbReference>
<dbReference type="Gene3D" id="3.30.43.10">
    <property type="entry name" value="Uridine Diphospho-n-acetylenolpyruvylglucosamine Reductase, domain 2"/>
    <property type="match status" value="1"/>
</dbReference>
<keyword evidence="1" id="KW-0285">Flavoprotein</keyword>